<dbReference type="InterPro" id="IPR012341">
    <property type="entry name" value="6hp_glycosidase-like_sf"/>
</dbReference>
<dbReference type="InterPro" id="IPR008928">
    <property type="entry name" value="6-hairpin_glycosidase_sf"/>
</dbReference>
<evidence type="ECO:0000313" key="6">
    <source>
        <dbReference type="Proteomes" id="UP000664317"/>
    </source>
</evidence>
<accession>A0ABS3C6M3</accession>
<dbReference type="PIRSF" id="PIRSF007663">
    <property type="entry name" value="UCP007663"/>
    <property type="match status" value="1"/>
</dbReference>
<keyword evidence="6" id="KW-1185">Reference proteome</keyword>
<feature type="domain" description="Alpha fucosidase A-like C-terminal" evidence="3">
    <location>
        <begin position="699"/>
        <end position="759"/>
    </location>
</feature>
<dbReference type="PANTHER" id="PTHR31084">
    <property type="entry name" value="ALPHA-L-FUCOSIDASE 2"/>
    <property type="match status" value="1"/>
</dbReference>
<reference evidence="5 6" key="1">
    <citation type="submission" date="2021-03" db="EMBL/GenBank/DDBJ databases">
        <title>novel species isolated from a fishpond in China.</title>
        <authorList>
            <person name="Lu H."/>
            <person name="Cai Z."/>
        </authorList>
    </citation>
    <scope>NUCLEOTIDE SEQUENCE [LARGE SCALE GENOMIC DNA]</scope>
    <source>
        <strain evidence="5 6">H41</strain>
    </source>
</reference>
<sequence length="777" mass="87626">MKKSPILVLWAFFAVFSVHAQNSVLWYQQPAEKWEDALPIGNGRLGAMVFGIPGHERIQLNEDSMWPGGPDDWDLADGTPADLAQIREYLIAGDHKKSDSLLVLKFSRKDVTRSHQTMGDLWFDFDWENVTDYKRSLDLHSAITLTEFKSEGHAVMQEVFASAPDQAILIKLKTDHPEGFRGLIRMDRPMDQEHPTAESKALNDNLLEMRGMVTQRGGQIDSKPFPILNGVKFRVLLLAQNQDGEIKAMPEGLLVGGAKEIHLKLVAETSYYEKDFAKKAEARLDEIAFSSWGQLRQAHEREYQSWFDRMSLKLGPNGTDQTPTDQRIANAKAGQQDLHLEKLLFDFGRYLLISSSRPGTNPANLQGLWNQHISAPWNADYHLNINLQMNYWPAEVTNLSELHGPLFDFTDELIENGKKPASQNFKMKGAMLPHTTDLWKIPFLQARTAYWGSWIGAGAWLGRHYWEHYLFTQDEEFLEERALPAFTQIAQFYSDWLMIDPRDGRLVSAPSTSPENQFINEKGVKAASTMGAAMDQQLIADIFGIYLQANELVGKRSTLSDKVRSQLAQLRPGVQLGSDGRILEWDREYEEPEKGHRHMSHLYAFHPGAAITKAGSPDQFDAVRKTLDYRLANGGAGTGWSRAWLINFSARLMDGEMAHEHIQKLLATGLYTNLFDAHPPFQIDGNFGYTAGVAEMLLQSHEEGIIRVLPALPKAWRSGEVKGMKARGGFTLDFSWENGEVKTVKVHSDKGKKVVLFADGSEIDLLLKAGESIEMEF</sequence>
<dbReference type="Proteomes" id="UP000664317">
    <property type="component" value="Unassembled WGS sequence"/>
</dbReference>
<dbReference type="InterPro" id="IPR049053">
    <property type="entry name" value="AFCA-like_C"/>
</dbReference>
<dbReference type="PANTHER" id="PTHR31084:SF0">
    <property type="entry name" value="ALPHA-L-FUCOSIDASE 2"/>
    <property type="match status" value="1"/>
</dbReference>
<protein>
    <submittedName>
        <fullName evidence="5">Glycoside hydrolase family 95 protein</fullName>
    </submittedName>
</protein>
<dbReference type="InterPro" id="IPR016518">
    <property type="entry name" value="Alpha-L-fucosidase"/>
</dbReference>
<dbReference type="SUPFAM" id="SSF48208">
    <property type="entry name" value="Six-hairpin glycosidases"/>
    <property type="match status" value="1"/>
</dbReference>
<dbReference type="GO" id="GO:0016787">
    <property type="term" value="F:hydrolase activity"/>
    <property type="evidence" value="ECO:0007669"/>
    <property type="project" value="UniProtKB-KW"/>
</dbReference>
<name>A0ABS3C6M3_9BACT</name>
<gene>
    <name evidence="5" type="ORF">J0A68_17485</name>
</gene>
<dbReference type="Gene3D" id="1.50.10.10">
    <property type="match status" value="1"/>
</dbReference>
<evidence type="ECO:0000259" key="3">
    <source>
        <dbReference type="Pfam" id="PF21307"/>
    </source>
</evidence>
<comment type="caution">
    <text evidence="5">The sequence shown here is derived from an EMBL/GenBank/DDBJ whole genome shotgun (WGS) entry which is preliminary data.</text>
</comment>
<evidence type="ECO:0000259" key="4">
    <source>
        <dbReference type="Pfam" id="PF22124"/>
    </source>
</evidence>
<feature type="domain" description="Glycosyl hydrolase family 95 catalytic" evidence="4">
    <location>
        <begin position="292"/>
        <end position="697"/>
    </location>
</feature>
<dbReference type="InterPro" id="IPR027414">
    <property type="entry name" value="GH95_N_dom"/>
</dbReference>
<evidence type="ECO:0000313" key="5">
    <source>
        <dbReference type="EMBL" id="MBN7812751.1"/>
    </source>
</evidence>
<dbReference type="InterPro" id="IPR054363">
    <property type="entry name" value="GH95_cat"/>
</dbReference>
<dbReference type="Pfam" id="PF21307">
    <property type="entry name" value="Glyco_hydro_95_C"/>
    <property type="match status" value="1"/>
</dbReference>
<evidence type="ECO:0000259" key="2">
    <source>
        <dbReference type="Pfam" id="PF14498"/>
    </source>
</evidence>
<keyword evidence="1" id="KW-0732">Signal</keyword>
<proteinExistence type="predicted"/>
<dbReference type="EMBL" id="JAFKCT010000008">
    <property type="protein sequence ID" value="MBN7812751.1"/>
    <property type="molecule type" value="Genomic_DNA"/>
</dbReference>
<organism evidence="5 6">
    <name type="scientific">Algoriphagus oliviformis</name>
    <dbReference type="NCBI Taxonomy" id="2811231"/>
    <lineage>
        <taxon>Bacteria</taxon>
        <taxon>Pseudomonadati</taxon>
        <taxon>Bacteroidota</taxon>
        <taxon>Cytophagia</taxon>
        <taxon>Cytophagales</taxon>
        <taxon>Cyclobacteriaceae</taxon>
        <taxon>Algoriphagus</taxon>
    </lineage>
</organism>
<feature type="chain" id="PRO_5047211597" evidence="1">
    <location>
        <begin position="21"/>
        <end position="777"/>
    </location>
</feature>
<evidence type="ECO:0000256" key="1">
    <source>
        <dbReference type="SAM" id="SignalP"/>
    </source>
</evidence>
<dbReference type="Pfam" id="PF22124">
    <property type="entry name" value="Glyco_hydro_95_cat"/>
    <property type="match status" value="1"/>
</dbReference>
<feature type="signal peptide" evidence="1">
    <location>
        <begin position="1"/>
        <end position="20"/>
    </location>
</feature>
<dbReference type="RefSeq" id="WP_206579522.1">
    <property type="nucleotide sequence ID" value="NZ_JAFKCT010000008.1"/>
</dbReference>
<keyword evidence="5" id="KW-0378">Hydrolase</keyword>
<dbReference type="Pfam" id="PF14498">
    <property type="entry name" value="Glyco_hyd_65N_2"/>
    <property type="match status" value="1"/>
</dbReference>
<feature type="domain" description="Glycosyl hydrolase family 95 N-terminal" evidence="2">
    <location>
        <begin position="25"/>
        <end position="272"/>
    </location>
</feature>